<feature type="region of interest" description="Disordered" evidence="1">
    <location>
        <begin position="413"/>
        <end position="436"/>
    </location>
</feature>
<dbReference type="AlphaFoldDB" id="A0A3N2RPG8"/>
<reference evidence="2 3" key="1">
    <citation type="submission" date="2018-10" db="EMBL/GenBank/DDBJ databases">
        <title>The genome of Lysobacter enzymogenes OH11.</title>
        <authorList>
            <person name="Liu F."/>
            <person name="Zhao Y."/>
            <person name="Qian G."/>
            <person name="Chen Y."/>
            <person name="Xu H."/>
        </authorList>
    </citation>
    <scope>NUCLEOTIDE SEQUENCE [LARGE SCALE GENOMIC DNA]</scope>
    <source>
        <strain evidence="2 3">OH11</strain>
    </source>
</reference>
<dbReference type="InterPro" id="IPR029058">
    <property type="entry name" value="AB_hydrolase_fold"/>
</dbReference>
<organism evidence="2 3">
    <name type="scientific">Lysobacter enzymogenes</name>
    <dbReference type="NCBI Taxonomy" id="69"/>
    <lineage>
        <taxon>Bacteria</taxon>
        <taxon>Pseudomonadati</taxon>
        <taxon>Pseudomonadota</taxon>
        <taxon>Gammaproteobacteria</taxon>
        <taxon>Lysobacterales</taxon>
        <taxon>Lysobacteraceae</taxon>
        <taxon>Lysobacter</taxon>
    </lineage>
</organism>
<name>A0A3N2RPG8_LYSEN</name>
<protein>
    <recommendedName>
        <fullName evidence="4">DUF2974 domain-containing protein</fullName>
    </recommendedName>
</protein>
<gene>
    <name evidence="2" type="ORF">D9T17_00610</name>
</gene>
<accession>A0A3N2RPG8</accession>
<dbReference type="Proteomes" id="UP000275910">
    <property type="component" value="Unassembled WGS sequence"/>
</dbReference>
<evidence type="ECO:0000313" key="3">
    <source>
        <dbReference type="Proteomes" id="UP000275910"/>
    </source>
</evidence>
<feature type="region of interest" description="Disordered" evidence="1">
    <location>
        <begin position="15"/>
        <end position="96"/>
    </location>
</feature>
<dbReference type="EMBL" id="RCTY01000001">
    <property type="protein sequence ID" value="ROU09365.1"/>
    <property type="molecule type" value="Genomic_DNA"/>
</dbReference>
<dbReference type="Pfam" id="PF26363">
    <property type="entry name" value="Phospholipase-like"/>
    <property type="match status" value="1"/>
</dbReference>
<feature type="compositionally biased region" description="Polar residues" evidence="1">
    <location>
        <begin position="53"/>
        <end position="64"/>
    </location>
</feature>
<evidence type="ECO:0000313" key="2">
    <source>
        <dbReference type="EMBL" id="ROU09365.1"/>
    </source>
</evidence>
<dbReference type="SUPFAM" id="SSF53474">
    <property type="entry name" value="alpha/beta-Hydrolases"/>
    <property type="match status" value="1"/>
</dbReference>
<evidence type="ECO:0000256" key="1">
    <source>
        <dbReference type="SAM" id="MobiDB-lite"/>
    </source>
</evidence>
<sequence length="436" mass="46365">MDRFKGFAESFAKHSANEFDLSGTGQDFSRDAFETPTAKPPLAPKPMAPQPTHVPTFSAPSFSMPSFGAQHHGPTGRPAPLPPMSAPSSSSSATGGIELDPLTAAAIMRDGYKDKSTRDLNGWTRLSDEELRALPRPLDPDDFHRHPSGMRADLYRKGDTYTLGFRGTQVAADWPHNIGQATGLGSSQYDAAVELTQQVKAALPDGLKFVVGHSKGGGQAYLSAQVSGVESVIANPAWPHVATLQQYGVVLDGSQPLPKNTTLHTSGEPLTALQQLGATSLVQPHGPTIDLQPPPYVPRVSPLLRGYEPGSDMDMDMAKNIISGLDRMGYQTFIHGAEVLEKGCMDRRAGELATLAKSQHMPKVDAIIKGSEGGGFLLCGDVRDPSAQRIKFEGAVPEGPLANETCKRINDALGTAPAKTQGETPQQTQTGPGFGR</sequence>
<feature type="compositionally biased region" description="Pro residues" evidence="1">
    <location>
        <begin position="38"/>
        <end position="49"/>
    </location>
</feature>
<comment type="caution">
    <text evidence="2">The sequence shown here is derived from an EMBL/GenBank/DDBJ whole genome shotgun (WGS) entry which is preliminary data.</text>
</comment>
<feature type="compositionally biased region" description="Low complexity" evidence="1">
    <location>
        <begin position="420"/>
        <end position="436"/>
    </location>
</feature>
<proteinExistence type="predicted"/>
<evidence type="ECO:0008006" key="4">
    <source>
        <dbReference type="Google" id="ProtNLM"/>
    </source>
</evidence>